<dbReference type="Proteomes" id="UP000274358">
    <property type="component" value="Unassembled WGS sequence"/>
</dbReference>
<proteinExistence type="predicted"/>
<dbReference type="AlphaFoldDB" id="A0A432M644"/>
<reference evidence="1 2" key="1">
    <citation type="submission" date="2018-12" db="EMBL/GenBank/DDBJ databases">
        <title>Dyella dinghuensis sp. nov. DHOA06 and Dyella choica sp. nov. 4M-K27, isolated from forest soil.</title>
        <authorList>
            <person name="Qiu L.-H."/>
            <person name="Gao Z.-H."/>
        </authorList>
    </citation>
    <scope>NUCLEOTIDE SEQUENCE [LARGE SCALE GENOMIC DNA]</scope>
    <source>
        <strain evidence="1 2">4M-K27</strain>
    </source>
</reference>
<sequence>MLDLDNPRWNELKHAYGTASDIPPLLRQLATLPAADGQVEPWSSLWSALAHQGDVYSASFAAVPHVIAALATDPAKADSSYFHFPAWIECCRVRRNVPVPDDLVDDYTRALSRLPMLVADASKRPWDDGFMQCALAAIAVAKGQPAVAEAVMELDPETAEKFLEWVHEQ</sequence>
<organism evidence="1 2">
    <name type="scientific">Dyella choica</name>
    <dbReference type="NCBI Taxonomy" id="1927959"/>
    <lineage>
        <taxon>Bacteria</taxon>
        <taxon>Pseudomonadati</taxon>
        <taxon>Pseudomonadota</taxon>
        <taxon>Gammaproteobacteria</taxon>
        <taxon>Lysobacterales</taxon>
        <taxon>Rhodanobacteraceae</taxon>
        <taxon>Dyella</taxon>
    </lineage>
</organism>
<name>A0A432M644_9GAMM</name>
<dbReference type="RefSeq" id="WP_126684538.1">
    <property type="nucleotide sequence ID" value="NZ_RYYV01000006.1"/>
</dbReference>
<evidence type="ECO:0000313" key="1">
    <source>
        <dbReference type="EMBL" id="RUL75973.1"/>
    </source>
</evidence>
<comment type="caution">
    <text evidence="1">The sequence shown here is derived from an EMBL/GenBank/DDBJ whole genome shotgun (WGS) entry which is preliminary data.</text>
</comment>
<dbReference type="EMBL" id="RYYV01000006">
    <property type="protein sequence ID" value="RUL75973.1"/>
    <property type="molecule type" value="Genomic_DNA"/>
</dbReference>
<gene>
    <name evidence="1" type="ORF">EKH80_09630</name>
</gene>
<accession>A0A432M644</accession>
<evidence type="ECO:0000313" key="2">
    <source>
        <dbReference type="Proteomes" id="UP000274358"/>
    </source>
</evidence>
<protein>
    <submittedName>
        <fullName evidence="1">Uncharacterized protein</fullName>
    </submittedName>
</protein>
<keyword evidence="2" id="KW-1185">Reference proteome</keyword>
<dbReference type="OrthoDB" id="796912at2"/>